<dbReference type="CDD" id="cd01167">
    <property type="entry name" value="bac_FRK"/>
    <property type="match status" value="1"/>
</dbReference>
<evidence type="ECO:0000256" key="2">
    <source>
        <dbReference type="ARBA" id="ARBA00022679"/>
    </source>
</evidence>
<dbReference type="Gene3D" id="3.40.1190.20">
    <property type="match status" value="1"/>
</dbReference>
<comment type="caution">
    <text evidence="7">The sequence shown here is derived from an EMBL/GenBank/DDBJ whole genome shotgun (WGS) entry which is preliminary data.</text>
</comment>
<dbReference type="EMBL" id="DVNZ01000135">
    <property type="protein sequence ID" value="HIU94367.1"/>
    <property type="molecule type" value="Genomic_DNA"/>
</dbReference>
<evidence type="ECO:0000313" key="8">
    <source>
        <dbReference type="Proteomes" id="UP000824128"/>
    </source>
</evidence>
<accession>A0A9D1N3A9</accession>
<dbReference type="GO" id="GO:0016301">
    <property type="term" value="F:kinase activity"/>
    <property type="evidence" value="ECO:0007669"/>
    <property type="project" value="UniProtKB-KW"/>
</dbReference>
<dbReference type="Pfam" id="PF00294">
    <property type="entry name" value="PfkB"/>
    <property type="match status" value="1"/>
</dbReference>
<keyword evidence="2" id="KW-0808">Transferase</keyword>
<gene>
    <name evidence="7" type="ORF">IAD24_04335</name>
</gene>
<name>A0A9D1N3A9_9FIRM</name>
<evidence type="ECO:0000259" key="6">
    <source>
        <dbReference type="Pfam" id="PF00294"/>
    </source>
</evidence>
<dbReference type="PANTHER" id="PTHR43085">
    <property type="entry name" value="HEXOKINASE FAMILY MEMBER"/>
    <property type="match status" value="1"/>
</dbReference>
<evidence type="ECO:0000256" key="4">
    <source>
        <dbReference type="ARBA" id="ARBA00022777"/>
    </source>
</evidence>
<keyword evidence="3" id="KW-0547">Nucleotide-binding</keyword>
<reference evidence="7" key="1">
    <citation type="submission" date="2020-10" db="EMBL/GenBank/DDBJ databases">
        <authorList>
            <person name="Gilroy R."/>
        </authorList>
    </citation>
    <scope>NUCLEOTIDE SEQUENCE</scope>
    <source>
        <strain evidence="7">ChiGjej2B2-16831</strain>
    </source>
</reference>
<reference evidence="7" key="2">
    <citation type="journal article" date="2021" name="PeerJ">
        <title>Extensive microbial diversity within the chicken gut microbiome revealed by metagenomics and culture.</title>
        <authorList>
            <person name="Gilroy R."/>
            <person name="Ravi A."/>
            <person name="Getino M."/>
            <person name="Pursley I."/>
            <person name="Horton D.L."/>
            <person name="Alikhan N.F."/>
            <person name="Baker D."/>
            <person name="Gharbi K."/>
            <person name="Hall N."/>
            <person name="Watson M."/>
            <person name="Adriaenssens E.M."/>
            <person name="Foster-Nyarko E."/>
            <person name="Jarju S."/>
            <person name="Secka A."/>
            <person name="Antonio M."/>
            <person name="Oren A."/>
            <person name="Chaudhuri R.R."/>
            <person name="La Ragione R."/>
            <person name="Hildebrand F."/>
            <person name="Pallen M.J."/>
        </authorList>
    </citation>
    <scope>NUCLEOTIDE SEQUENCE</scope>
    <source>
        <strain evidence="7">ChiGjej2B2-16831</strain>
    </source>
</reference>
<dbReference type="PANTHER" id="PTHR43085:SF1">
    <property type="entry name" value="PSEUDOURIDINE KINASE-RELATED"/>
    <property type="match status" value="1"/>
</dbReference>
<dbReference type="GO" id="GO:0005524">
    <property type="term" value="F:ATP binding"/>
    <property type="evidence" value="ECO:0007669"/>
    <property type="project" value="UniProtKB-KW"/>
</dbReference>
<dbReference type="AlphaFoldDB" id="A0A9D1N3A9"/>
<evidence type="ECO:0000256" key="5">
    <source>
        <dbReference type="ARBA" id="ARBA00022840"/>
    </source>
</evidence>
<dbReference type="InterPro" id="IPR050306">
    <property type="entry name" value="PfkB_Carbo_kinase"/>
</dbReference>
<keyword evidence="5" id="KW-0067">ATP-binding</keyword>
<sequence>MEAPRFDAAAVGELLVDLTQQGVDADGFPLFKANPGGAPANAMAAVARCGLSACLIAKVGDDAMGRLLEDALARAGVYTGGLVRGGDASTTLALVTLDAAGERTFGFLRKPGADARLRPDELDTRLIDGARLLHFGSVSLTEEPARSATRTAVACAKRAGRLISFDPNLRMPLWRSPEQARRALRWGLAQADIVKLSAEEAAFLFGPCPPEEAAARILAGFGAQLVAVTLGADGCLVQTAAARVRAAAPAVRPVDTTGAGDIFTGSLLSCLLRADAAPAALGEAALCQMARYACAAASLSTERPGGLASIPAPSAVLARL</sequence>
<keyword evidence="4 7" id="KW-0418">Kinase</keyword>
<dbReference type="InterPro" id="IPR011611">
    <property type="entry name" value="PfkB_dom"/>
</dbReference>
<evidence type="ECO:0000313" key="7">
    <source>
        <dbReference type="EMBL" id="HIU94367.1"/>
    </source>
</evidence>
<proteinExistence type="inferred from homology"/>
<organism evidence="7 8">
    <name type="scientific">Candidatus Aphodomorpha intestinavium</name>
    <dbReference type="NCBI Taxonomy" id="2840672"/>
    <lineage>
        <taxon>Bacteria</taxon>
        <taxon>Bacillati</taxon>
        <taxon>Bacillota</taxon>
        <taxon>Clostridia</taxon>
        <taxon>Eubacteriales</taxon>
        <taxon>Candidatus Aphodomorpha</taxon>
    </lineage>
</organism>
<evidence type="ECO:0000256" key="1">
    <source>
        <dbReference type="ARBA" id="ARBA00010688"/>
    </source>
</evidence>
<comment type="similarity">
    <text evidence="1">Belongs to the carbohydrate kinase PfkB family.</text>
</comment>
<dbReference type="Proteomes" id="UP000824128">
    <property type="component" value="Unassembled WGS sequence"/>
</dbReference>
<dbReference type="InterPro" id="IPR029056">
    <property type="entry name" value="Ribokinase-like"/>
</dbReference>
<dbReference type="SUPFAM" id="SSF53613">
    <property type="entry name" value="Ribokinase-like"/>
    <property type="match status" value="1"/>
</dbReference>
<evidence type="ECO:0000256" key="3">
    <source>
        <dbReference type="ARBA" id="ARBA00022741"/>
    </source>
</evidence>
<protein>
    <submittedName>
        <fullName evidence="7">Carbohydrate kinase</fullName>
    </submittedName>
</protein>
<feature type="domain" description="Carbohydrate kinase PfkB" evidence="6">
    <location>
        <begin position="27"/>
        <end position="312"/>
    </location>
</feature>